<evidence type="ECO:0000313" key="2">
    <source>
        <dbReference type="Proteomes" id="UP001229421"/>
    </source>
</evidence>
<dbReference type="Gene3D" id="6.10.280.220">
    <property type="match status" value="1"/>
</dbReference>
<name>A0AAD8K614_TARER</name>
<dbReference type="AlphaFoldDB" id="A0AAD8K614"/>
<reference evidence="1" key="1">
    <citation type="journal article" date="2023" name="bioRxiv">
        <title>Improved chromosome-level genome assembly for marigold (Tagetes erecta).</title>
        <authorList>
            <person name="Jiang F."/>
            <person name="Yuan L."/>
            <person name="Wang S."/>
            <person name="Wang H."/>
            <person name="Xu D."/>
            <person name="Wang A."/>
            <person name="Fan W."/>
        </authorList>
    </citation>
    <scope>NUCLEOTIDE SEQUENCE</scope>
    <source>
        <strain evidence="1">WSJ</strain>
        <tissue evidence="1">Leaf</tissue>
    </source>
</reference>
<dbReference type="Proteomes" id="UP001229421">
    <property type="component" value="Unassembled WGS sequence"/>
</dbReference>
<organism evidence="1 2">
    <name type="scientific">Tagetes erecta</name>
    <name type="common">African marigold</name>
    <dbReference type="NCBI Taxonomy" id="13708"/>
    <lineage>
        <taxon>Eukaryota</taxon>
        <taxon>Viridiplantae</taxon>
        <taxon>Streptophyta</taxon>
        <taxon>Embryophyta</taxon>
        <taxon>Tracheophyta</taxon>
        <taxon>Spermatophyta</taxon>
        <taxon>Magnoliopsida</taxon>
        <taxon>eudicotyledons</taxon>
        <taxon>Gunneridae</taxon>
        <taxon>Pentapetalae</taxon>
        <taxon>asterids</taxon>
        <taxon>campanulids</taxon>
        <taxon>Asterales</taxon>
        <taxon>Asteraceae</taxon>
        <taxon>Asteroideae</taxon>
        <taxon>Heliantheae alliance</taxon>
        <taxon>Tageteae</taxon>
        <taxon>Tagetes</taxon>
    </lineage>
</organism>
<gene>
    <name evidence="1" type="ORF">QVD17_30659</name>
</gene>
<comment type="caution">
    <text evidence="1">The sequence shown here is derived from an EMBL/GenBank/DDBJ whole genome shotgun (WGS) entry which is preliminary data.</text>
</comment>
<keyword evidence="2" id="KW-1185">Reference proteome</keyword>
<protein>
    <submittedName>
        <fullName evidence="1">Uncharacterized protein</fullName>
    </submittedName>
</protein>
<accession>A0AAD8K614</accession>
<dbReference type="EMBL" id="JAUHHV010000008">
    <property type="protein sequence ID" value="KAK1414897.1"/>
    <property type="molecule type" value="Genomic_DNA"/>
</dbReference>
<evidence type="ECO:0000313" key="1">
    <source>
        <dbReference type="EMBL" id="KAK1414897.1"/>
    </source>
</evidence>
<sequence length="195" mass="21996">MEEGNGNAELAPTAEDDKKLVDVQVNIEPGDAARLIEGLKVNLEPIEVAQNVEVGVTLGTHWPPPSTSRRSARIRVKYSGTRNADVKFLKEKVKEWERKDDVASMFENGESSNAPTQVSILGETVERTLVTLVTRCAQYENQITTLKTKVGVLDEVDEATDEGLKSYDEERVMQEHILFQLNDRIRKLEEEMMEH</sequence>
<proteinExistence type="predicted"/>